<name>A0AAW0XZC4_CHEQU</name>
<dbReference type="InterPro" id="IPR002591">
    <property type="entry name" value="Phosphodiest/P_Trfase"/>
</dbReference>
<gene>
    <name evidence="5" type="ORF">OTU49_015125</name>
</gene>
<dbReference type="GO" id="GO:0016787">
    <property type="term" value="F:hydrolase activity"/>
    <property type="evidence" value="ECO:0007669"/>
    <property type="project" value="UniProtKB-KW"/>
</dbReference>
<dbReference type="SUPFAM" id="SSF54060">
    <property type="entry name" value="His-Me finger endonucleases"/>
    <property type="match status" value="1"/>
</dbReference>
<dbReference type="EMBL" id="JARKIK010000008">
    <property type="protein sequence ID" value="KAK8749908.1"/>
    <property type="molecule type" value="Genomic_DNA"/>
</dbReference>
<keyword evidence="6" id="KW-1185">Reference proteome</keyword>
<dbReference type="SUPFAM" id="SSF53649">
    <property type="entry name" value="Alkaline phosphatase-like"/>
    <property type="match status" value="1"/>
</dbReference>
<dbReference type="AlphaFoldDB" id="A0AAW0XZC4"/>
<keyword evidence="2" id="KW-0325">Glycoprotein</keyword>
<evidence type="ECO:0000313" key="5">
    <source>
        <dbReference type="EMBL" id="KAK8749908.1"/>
    </source>
</evidence>
<reference evidence="5 6" key="1">
    <citation type="journal article" date="2024" name="BMC Genomics">
        <title>Genome assembly of redclaw crayfish (Cherax quadricarinatus) provides insights into its immune adaptation and hypoxia tolerance.</title>
        <authorList>
            <person name="Liu Z."/>
            <person name="Zheng J."/>
            <person name="Li H."/>
            <person name="Fang K."/>
            <person name="Wang S."/>
            <person name="He J."/>
            <person name="Zhou D."/>
            <person name="Weng S."/>
            <person name="Chi M."/>
            <person name="Gu Z."/>
            <person name="He J."/>
            <person name="Li F."/>
            <person name="Wang M."/>
        </authorList>
    </citation>
    <scope>NUCLEOTIDE SEQUENCE [LARGE SCALE GENOMIC DNA]</scope>
    <source>
        <strain evidence="5">ZL_2023a</strain>
    </source>
</reference>
<dbReference type="Gene3D" id="3.40.720.10">
    <property type="entry name" value="Alkaline Phosphatase, subunit A"/>
    <property type="match status" value="1"/>
</dbReference>
<dbReference type="CDD" id="cd16018">
    <property type="entry name" value="Enpp"/>
    <property type="match status" value="1"/>
</dbReference>
<dbReference type="PANTHER" id="PTHR10151">
    <property type="entry name" value="ECTONUCLEOTIDE PYROPHOSPHATASE/PHOSPHODIESTERASE"/>
    <property type="match status" value="1"/>
</dbReference>
<feature type="domain" description="ENPP1-3/EXOG-like endonuclease/phosphodiesterase" evidence="4">
    <location>
        <begin position="509"/>
        <end position="725"/>
    </location>
</feature>
<dbReference type="InterPro" id="IPR044929">
    <property type="entry name" value="DNA/RNA_non-sp_Endonuclease_sf"/>
</dbReference>
<dbReference type="InterPro" id="IPR044925">
    <property type="entry name" value="His-Me_finger_sf"/>
</dbReference>
<evidence type="ECO:0000256" key="2">
    <source>
        <dbReference type="ARBA" id="ARBA00023180"/>
    </source>
</evidence>
<dbReference type="Proteomes" id="UP001445076">
    <property type="component" value="Unassembled WGS sequence"/>
</dbReference>
<evidence type="ECO:0000256" key="1">
    <source>
        <dbReference type="ARBA" id="ARBA00022801"/>
    </source>
</evidence>
<dbReference type="InterPro" id="IPR020821">
    <property type="entry name" value="ENPP1-3/EXOG-like_nuc-like"/>
</dbReference>
<evidence type="ECO:0000256" key="3">
    <source>
        <dbReference type="SAM" id="MobiDB-lite"/>
    </source>
</evidence>
<dbReference type="GO" id="GO:0016529">
    <property type="term" value="C:sarcoplasmic reticulum"/>
    <property type="evidence" value="ECO:0007669"/>
    <property type="project" value="TreeGrafter"/>
</dbReference>
<dbReference type="PANTHER" id="PTHR10151:SF114">
    <property type="entry name" value="ECTONUCLEOTIDE PYROPHOSPHATASE_PHOSPHODIESTERASE C27A7.3"/>
    <property type="match status" value="1"/>
</dbReference>
<evidence type="ECO:0000313" key="6">
    <source>
        <dbReference type="Proteomes" id="UP001445076"/>
    </source>
</evidence>
<organism evidence="5 6">
    <name type="scientific">Cherax quadricarinatus</name>
    <name type="common">Australian red claw crayfish</name>
    <dbReference type="NCBI Taxonomy" id="27406"/>
    <lineage>
        <taxon>Eukaryota</taxon>
        <taxon>Metazoa</taxon>
        <taxon>Ecdysozoa</taxon>
        <taxon>Arthropoda</taxon>
        <taxon>Crustacea</taxon>
        <taxon>Multicrustacea</taxon>
        <taxon>Malacostraca</taxon>
        <taxon>Eumalacostraca</taxon>
        <taxon>Eucarida</taxon>
        <taxon>Decapoda</taxon>
        <taxon>Pleocyemata</taxon>
        <taxon>Astacidea</taxon>
        <taxon>Parastacoidea</taxon>
        <taxon>Parastacidae</taxon>
        <taxon>Cherax</taxon>
    </lineage>
</organism>
<dbReference type="GO" id="GO:0046872">
    <property type="term" value="F:metal ion binding"/>
    <property type="evidence" value="ECO:0007669"/>
    <property type="project" value="InterPro"/>
</dbReference>
<dbReference type="Gene3D" id="3.40.570.10">
    <property type="entry name" value="Extracellular Endonuclease, subunit A"/>
    <property type="match status" value="1"/>
</dbReference>
<keyword evidence="1" id="KW-0378">Hydrolase</keyword>
<protein>
    <recommendedName>
        <fullName evidence="4">ENPP1-3/EXOG-like endonuclease/phosphodiesterase domain-containing protein</fullName>
    </recommendedName>
</protein>
<feature type="region of interest" description="Disordered" evidence="3">
    <location>
        <begin position="25"/>
        <end position="47"/>
    </location>
</feature>
<dbReference type="SMART" id="SM00477">
    <property type="entry name" value="NUC"/>
    <property type="match status" value="1"/>
</dbReference>
<evidence type="ECO:0000259" key="4">
    <source>
        <dbReference type="SMART" id="SM00477"/>
    </source>
</evidence>
<accession>A0AAW0XZC4</accession>
<sequence length="757" mass="86001">MNSEVLLMMVTVSMGVSMGYPHPASPSLPDDLDAAPPTLPDDLDPSSCPPTYQQHPLVLISLDGFRAEYLRRGITPTIQHLADKGTRTPYMKPCYPTSTFPNHYTIVTGLYPSVHGIVANRFYDPVFKAEFRVGGKESLKPRWWGGEPIWKTAETQGKRAATFFWPGSEVDGNQPTHWYYYNESIPFQQRIDKVLMWLDLPPETRPDFITLYMHEPDETAHDYGPHSTQVEETLAELDSLMSRLVKGLQARHLLSCVNLLVVSDHGMTVAGQRNTINLTTYIPDLTNKTRFWKGVFSRFTPHNNTPDTRRRMMAALAGRHSDLRVYQRQLLPIRLHMGSQRRVEEVVLDLELGFTVAADDSFQADAGDHGYDNYYSDMNAVFVAHGPEFRRNTEVEVFHNIELYNLMCHLLGITPAPNNGSWGALHHLLSNPPPPLLLPSYQTPEVAKLPTRGVLEQRLSEAECEAELADTHTLVKLLEQAYNRSASIMSKHLPWGVPHTHQSNFLLVQQDHVTAYSPLVKLPLWTSFTVSSMNQVTRAAPWMSDVRLAPEQSATCSSYHTVTSYNVTAQPLFPPEFSSRRENQNLSYLITNAVPFTSQLTQRWQQLINFIGIWMQMYGTLNIISGPVFDYDADTLADNMLNLSQSRGLVVPTHMFMVVSRCLVETDHLSGCPHTQVDALAFVYPQYLPITNCLDASKYAREFSATVQDVEKISGLKLNLDMGYEDRLRLHLRIHSHIWGYENWWNRLRTNVFNLGK</sequence>
<dbReference type="Pfam" id="PF01663">
    <property type="entry name" value="Phosphodiest"/>
    <property type="match status" value="1"/>
</dbReference>
<proteinExistence type="predicted"/>
<dbReference type="InterPro" id="IPR017850">
    <property type="entry name" value="Alkaline_phosphatase_core_sf"/>
</dbReference>
<dbReference type="GO" id="GO:0055120">
    <property type="term" value="C:striated muscle dense body"/>
    <property type="evidence" value="ECO:0007669"/>
    <property type="project" value="TreeGrafter"/>
</dbReference>
<comment type="caution">
    <text evidence="5">The sequence shown here is derived from an EMBL/GenBank/DDBJ whole genome shotgun (WGS) entry which is preliminary data.</text>
</comment>
<dbReference type="Gene3D" id="3.30.1360.180">
    <property type="match status" value="1"/>
</dbReference>
<dbReference type="GO" id="GO:0003676">
    <property type="term" value="F:nucleic acid binding"/>
    <property type="evidence" value="ECO:0007669"/>
    <property type="project" value="InterPro"/>
</dbReference>
<dbReference type="GO" id="GO:0031674">
    <property type="term" value="C:I band"/>
    <property type="evidence" value="ECO:0007669"/>
    <property type="project" value="TreeGrafter"/>
</dbReference>